<organism evidence="2 3">
    <name type="scientific">Colletotrichum phormii</name>
    <dbReference type="NCBI Taxonomy" id="359342"/>
    <lineage>
        <taxon>Eukaryota</taxon>
        <taxon>Fungi</taxon>
        <taxon>Dikarya</taxon>
        <taxon>Ascomycota</taxon>
        <taxon>Pezizomycotina</taxon>
        <taxon>Sordariomycetes</taxon>
        <taxon>Hypocreomycetidae</taxon>
        <taxon>Glomerellales</taxon>
        <taxon>Glomerellaceae</taxon>
        <taxon>Colletotrichum</taxon>
        <taxon>Colletotrichum acutatum species complex</taxon>
    </lineage>
</organism>
<dbReference type="GeneID" id="85476290"/>
<comment type="caution">
    <text evidence="2">The sequence shown here is derived from an EMBL/GenBank/DDBJ whole genome shotgun (WGS) entry which is preliminary data.</text>
</comment>
<dbReference type="RefSeq" id="XP_060439475.1">
    <property type="nucleotide sequence ID" value="XM_060591428.1"/>
</dbReference>
<dbReference type="Proteomes" id="UP001243989">
    <property type="component" value="Unassembled WGS sequence"/>
</dbReference>
<protein>
    <submittedName>
        <fullName evidence="2">Uncharacterized protein</fullName>
    </submittedName>
</protein>
<evidence type="ECO:0000256" key="1">
    <source>
        <dbReference type="SAM" id="MobiDB-lite"/>
    </source>
</evidence>
<sequence>MAGICYVASVALHDLAHSSPHQPHAPLTRSTSSATPQLALPTAARTAYLHYDADANH</sequence>
<keyword evidence="3" id="KW-1185">Reference proteome</keyword>
<accession>A0AAI9ZFA8</accession>
<proteinExistence type="predicted"/>
<dbReference type="EMBL" id="JAHMHQ010000029">
    <property type="protein sequence ID" value="KAK1623480.1"/>
    <property type="molecule type" value="Genomic_DNA"/>
</dbReference>
<feature type="region of interest" description="Disordered" evidence="1">
    <location>
        <begin position="17"/>
        <end position="37"/>
    </location>
</feature>
<gene>
    <name evidence="2" type="ORF">BDP81DRAFT_439657</name>
</gene>
<reference evidence="2" key="1">
    <citation type="submission" date="2021-06" db="EMBL/GenBank/DDBJ databases">
        <title>Comparative genomics, transcriptomics and evolutionary studies reveal genomic signatures of adaptation to plant cell wall in hemibiotrophic fungi.</title>
        <authorList>
            <consortium name="DOE Joint Genome Institute"/>
            <person name="Baroncelli R."/>
            <person name="Diaz J.F."/>
            <person name="Benocci T."/>
            <person name="Peng M."/>
            <person name="Battaglia E."/>
            <person name="Haridas S."/>
            <person name="Andreopoulos W."/>
            <person name="Labutti K."/>
            <person name="Pangilinan J."/>
            <person name="Floch G.L."/>
            <person name="Makela M.R."/>
            <person name="Henrissat B."/>
            <person name="Grigoriev I.V."/>
            <person name="Crouch J.A."/>
            <person name="De Vries R.P."/>
            <person name="Sukno S.A."/>
            <person name="Thon M.R."/>
        </authorList>
    </citation>
    <scope>NUCLEOTIDE SEQUENCE</scope>
    <source>
        <strain evidence="2">CBS 102054</strain>
    </source>
</reference>
<dbReference type="AlphaFoldDB" id="A0AAI9ZFA8"/>
<evidence type="ECO:0000313" key="2">
    <source>
        <dbReference type="EMBL" id="KAK1623480.1"/>
    </source>
</evidence>
<evidence type="ECO:0000313" key="3">
    <source>
        <dbReference type="Proteomes" id="UP001243989"/>
    </source>
</evidence>
<name>A0AAI9ZFA8_9PEZI</name>